<dbReference type="EMBL" id="JAAFYZ010000048">
    <property type="protein sequence ID" value="MBS2548437.1"/>
    <property type="molecule type" value="Genomic_DNA"/>
</dbReference>
<reference evidence="1 2" key="1">
    <citation type="submission" date="2020-02" db="EMBL/GenBank/DDBJ databases">
        <title>Acidophilic actinobacteria isolated from forest soil.</title>
        <authorList>
            <person name="Golinska P."/>
        </authorList>
    </citation>
    <scope>NUCLEOTIDE SEQUENCE [LARGE SCALE GENOMIC DNA]</scope>
    <source>
        <strain evidence="1 2">NL8</strain>
    </source>
</reference>
<dbReference type="Proteomes" id="UP000730482">
    <property type="component" value="Unassembled WGS sequence"/>
</dbReference>
<gene>
    <name evidence="1" type="ORF">KGQ19_16340</name>
</gene>
<dbReference type="SUPFAM" id="SSF160631">
    <property type="entry name" value="SMI1/KNR4-like"/>
    <property type="match status" value="1"/>
</dbReference>
<evidence type="ECO:0000313" key="1">
    <source>
        <dbReference type="EMBL" id="MBS2548437.1"/>
    </source>
</evidence>
<evidence type="ECO:0008006" key="3">
    <source>
        <dbReference type="Google" id="ProtNLM"/>
    </source>
</evidence>
<name>A0ABS5KQX3_9ACTN</name>
<accession>A0ABS5KQX3</accession>
<dbReference type="InterPro" id="IPR037883">
    <property type="entry name" value="Knr4/Smi1-like_sf"/>
</dbReference>
<keyword evidence="2" id="KW-1185">Reference proteome</keyword>
<sequence>MPGDWLERLTSQMPPRRADGGSPERRLGELASADELHMPSDYVRFVEAYGFGAVGDYLIVDRPALPPAEYLEEYESPYRAYSGNCGGVIYFATTADADDVFYLLNLHDGEGCVVVKRRHFYGAEEMWKKFDCGLLEFLVLTLDAQLPGGNPFSGTHLWGRDKPVKFVPSAY</sequence>
<protein>
    <recommendedName>
        <fullName evidence="3">SMI1/KNR4 family protein</fullName>
    </recommendedName>
</protein>
<proteinExistence type="predicted"/>
<evidence type="ECO:0000313" key="2">
    <source>
        <dbReference type="Proteomes" id="UP000730482"/>
    </source>
</evidence>
<organism evidence="1 2">
    <name type="scientific">Catenulispora pinistramenti</name>
    <dbReference type="NCBI Taxonomy" id="2705254"/>
    <lineage>
        <taxon>Bacteria</taxon>
        <taxon>Bacillati</taxon>
        <taxon>Actinomycetota</taxon>
        <taxon>Actinomycetes</taxon>
        <taxon>Catenulisporales</taxon>
        <taxon>Catenulisporaceae</taxon>
        <taxon>Catenulispora</taxon>
    </lineage>
</organism>
<dbReference type="RefSeq" id="WP_194894491.1">
    <property type="nucleotide sequence ID" value="NZ_JAAFYZ010000048.1"/>
</dbReference>
<comment type="caution">
    <text evidence="1">The sequence shown here is derived from an EMBL/GenBank/DDBJ whole genome shotgun (WGS) entry which is preliminary data.</text>
</comment>